<dbReference type="AlphaFoldDB" id="D8S3T5"/>
<dbReference type="GO" id="GO:0005774">
    <property type="term" value="C:vacuolar membrane"/>
    <property type="evidence" value="ECO:0007669"/>
    <property type="project" value="UniProtKB-SubCell"/>
</dbReference>
<dbReference type="PANTHER" id="PTHR31142">
    <property type="entry name" value="TOBAMOVIRUS MULTIPLICATION PROTEIN 1-LIKE ISOFORM X1"/>
    <property type="match status" value="1"/>
</dbReference>
<organism evidence="9">
    <name type="scientific">Selaginella moellendorffii</name>
    <name type="common">Spikemoss</name>
    <dbReference type="NCBI Taxonomy" id="88036"/>
    <lineage>
        <taxon>Eukaryota</taxon>
        <taxon>Viridiplantae</taxon>
        <taxon>Streptophyta</taxon>
        <taxon>Embryophyta</taxon>
        <taxon>Tracheophyta</taxon>
        <taxon>Lycopodiopsida</taxon>
        <taxon>Selaginellales</taxon>
        <taxon>Selaginellaceae</taxon>
        <taxon>Selaginella</taxon>
    </lineage>
</organism>
<dbReference type="eggNOG" id="ENOG502QQMF">
    <property type="taxonomic scope" value="Eukaryota"/>
</dbReference>
<dbReference type="Proteomes" id="UP000001514">
    <property type="component" value="Unassembled WGS sequence"/>
</dbReference>
<accession>D8S3T5</accession>
<dbReference type="OMA" id="LISSWWH"/>
<dbReference type="InParanoid" id="D8S3T5"/>
<evidence type="ECO:0000256" key="6">
    <source>
        <dbReference type="SAM" id="Phobius"/>
    </source>
</evidence>
<keyword evidence="4 6" id="KW-1133">Transmembrane helix</keyword>
<name>D8S3T5_SELML</name>
<feature type="transmembrane region" description="Helical" evidence="6">
    <location>
        <begin position="163"/>
        <end position="184"/>
    </location>
</feature>
<reference evidence="8 9" key="1">
    <citation type="journal article" date="2011" name="Science">
        <title>The Selaginella genome identifies genetic changes associated with the evolution of vascular plants.</title>
        <authorList>
            <person name="Banks J.A."/>
            <person name="Nishiyama T."/>
            <person name="Hasebe M."/>
            <person name="Bowman J.L."/>
            <person name="Gribskov M."/>
            <person name="dePamphilis C."/>
            <person name="Albert V.A."/>
            <person name="Aono N."/>
            <person name="Aoyama T."/>
            <person name="Ambrose B.A."/>
            <person name="Ashton N.W."/>
            <person name="Axtell M.J."/>
            <person name="Barker E."/>
            <person name="Barker M.S."/>
            <person name="Bennetzen J.L."/>
            <person name="Bonawitz N.D."/>
            <person name="Chapple C."/>
            <person name="Cheng C."/>
            <person name="Correa L.G."/>
            <person name="Dacre M."/>
            <person name="DeBarry J."/>
            <person name="Dreyer I."/>
            <person name="Elias M."/>
            <person name="Engstrom E.M."/>
            <person name="Estelle M."/>
            <person name="Feng L."/>
            <person name="Finet C."/>
            <person name="Floyd S.K."/>
            <person name="Frommer W.B."/>
            <person name="Fujita T."/>
            <person name="Gramzow L."/>
            <person name="Gutensohn M."/>
            <person name="Harholt J."/>
            <person name="Hattori M."/>
            <person name="Heyl A."/>
            <person name="Hirai T."/>
            <person name="Hiwatashi Y."/>
            <person name="Ishikawa M."/>
            <person name="Iwata M."/>
            <person name="Karol K.G."/>
            <person name="Koehler B."/>
            <person name="Kolukisaoglu U."/>
            <person name="Kubo M."/>
            <person name="Kurata T."/>
            <person name="Lalonde S."/>
            <person name="Li K."/>
            <person name="Li Y."/>
            <person name="Litt A."/>
            <person name="Lyons E."/>
            <person name="Manning G."/>
            <person name="Maruyama T."/>
            <person name="Michael T.P."/>
            <person name="Mikami K."/>
            <person name="Miyazaki S."/>
            <person name="Morinaga S."/>
            <person name="Murata T."/>
            <person name="Mueller-Roeber B."/>
            <person name="Nelson D.R."/>
            <person name="Obara M."/>
            <person name="Oguri Y."/>
            <person name="Olmstead R.G."/>
            <person name="Onodera N."/>
            <person name="Petersen B.L."/>
            <person name="Pils B."/>
            <person name="Prigge M."/>
            <person name="Rensing S.A."/>
            <person name="Riano-Pachon D.M."/>
            <person name="Roberts A.W."/>
            <person name="Sato Y."/>
            <person name="Scheller H.V."/>
            <person name="Schulz B."/>
            <person name="Schulz C."/>
            <person name="Shakirov E.V."/>
            <person name="Shibagaki N."/>
            <person name="Shinohara N."/>
            <person name="Shippen D.E."/>
            <person name="Soerensen I."/>
            <person name="Sotooka R."/>
            <person name="Sugimoto N."/>
            <person name="Sugita M."/>
            <person name="Sumikawa N."/>
            <person name="Tanurdzic M."/>
            <person name="Theissen G."/>
            <person name="Ulvskov P."/>
            <person name="Wakazuki S."/>
            <person name="Weng J.K."/>
            <person name="Willats W.W."/>
            <person name="Wipf D."/>
            <person name="Wolf P.G."/>
            <person name="Yang L."/>
            <person name="Zimmer A.D."/>
            <person name="Zhu Q."/>
            <person name="Mitros T."/>
            <person name="Hellsten U."/>
            <person name="Loque D."/>
            <person name="Otillar R."/>
            <person name="Salamov A."/>
            <person name="Schmutz J."/>
            <person name="Shapiro H."/>
            <person name="Lindquist E."/>
            <person name="Lucas S."/>
            <person name="Rokhsar D."/>
            <person name="Grigoriev I.V."/>
        </authorList>
    </citation>
    <scope>NUCLEOTIDE SEQUENCE [LARGE SCALE GENOMIC DNA]</scope>
</reference>
<protein>
    <recommendedName>
        <fullName evidence="7">THH1/TOM1/TOM3 domain-containing protein</fullName>
    </recommendedName>
</protein>
<proteinExistence type="inferred from homology"/>
<dbReference type="PANTHER" id="PTHR31142:SF3">
    <property type="entry name" value="THH1_TOM1_TOM3 DOMAIN-CONTAINING PROTEIN"/>
    <property type="match status" value="1"/>
</dbReference>
<evidence type="ECO:0000313" key="9">
    <source>
        <dbReference type="Proteomes" id="UP000001514"/>
    </source>
</evidence>
<keyword evidence="9" id="KW-1185">Reference proteome</keyword>
<dbReference type="InterPro" id="IPR040226">
    <property type="entry name" value="THH1/TOM1/TOM3"/>
</dbReference>
<feature type="transmembrane region" description="Helical" evidence="6">
    <location>
        <begin position="91"/>
        <end position="114"/>
    </location>
</feature>
<feature type="transmembrane region" description="Helical" evidence="6">
    <location>
        <begin position="59"/>
        <end position="79"/>
    </location>
</feature>
<dbReference type="EMBL" id="GL377601">
    <property type="protein sequence ID" value="EFJ20811.1"/>
    <property type="molecule type" value="Genomic_DNA"/>
</dbReference>
<dbReference type="Pfam" id="PF06454">
    <property type="entry name" value="THH1_TOM1-3_dom"/>
    <property type="match status" value="1"/>
</dbReference>
<comment type="similarity">
    <text evidence="2">Belongs to the plant tobamovirus multiplication TOM1 protein family.</text>
</comment>
<dbReference type="InterPro" id="IPR009457">
    <property type="entry name" value="THH1/TOM1/TOM3_dom"/>
</dbReference>
<gene>
    <name evidence="8" type="ORF">SELMODRAFT_233063</name>
</gene>
<keyword evidence="5 6" id="KW-0472">Membrane</keyword>
<evidence type="ECO:0000256" key="4">
    <source>
        <dbReference type="ARBA" id="ARBA00022989"/>
    </source>
</evidence>
<feature type="transmembrane region" description="Helical" evidence="6">
    <location>
        <begin position="126"/>
        <end position="151"/>
    </location>
</feature>
<evidence type="ECO:0000256" key="5">
    <source>
        <dbReference type="ARBA" id="ARBA00023136"/>
    </source>
</evidence>
<feature type="transmembrane region" description="Helical" evidence="6">
    <location>
        <begin position="205"/>
        <end position="227"/>
    </location>
</feature>
<feature type="transmembrane region" description="Helical" evidence="6">
    <location>
        <begin position="20"/>
        <end position="39"/>
    </location>
</feature>
<dbReference type="Gramene" id="EFJ20811">
    <property type="protein sequence ID" value="EFJ20811"/>
    <property type="gene ID" value="SELMODRAFT_233063"/>
</dbReference>
<evidence type="ECO:0000259" key="7">
    <source>
        <dbReference type="Pfam" id="PF06454"/>
    </source>
</evidence>
<feature type="transmembrane region" description="Helical" evidence="6">
    <location>
        <begin position="239"/>
        <end position="260"/>
    </location>
</feature>
<comment type="subcellular location">
    <subcellularLocation>
        <location evidence="1">Vacuole membrane</location>
        <topology evidence="1">Multi-pass membrane protein</topology>
    </subcellularLocation>
</comment>
<dbReference type="KEGG" id="smo:SELMODRAFT_233063"/>
<evidence type="ECO:0000313" key="8">
    <source>
        <dbReference type="EMBL" id="EFJ20811.1"/>
    </source>
</evidence>
<dbReference type="HOGENOM" id="CLU_059685_0_0_1"/>
<feature type="domain" description="THH1/TOM1/TOM3" evidence="7">
    <location>
        <begin position="10"/>
        <end position="268"/>
    </location>
</feature>
<evidence type="ECO:0000256" key="3">
    <source>
        <dbReference type="ARBA" id="ARBA00022692"/>
    </source>
</evidence>
<keyword evidence="3 6" id="KW-0812">Transmembrane</keyword>
<evidence type="ECO:0000256" key="2">
    <source>
        <dbReference type="ARBA" id="ARBA00006779"/>
    </source>
</evidence>
<sequence>MLSLPPSLISSWWHDAAQSKTWIFTVLGGAYTAISLWALVQLIRIERRVPEYGWTIQKLFHLLNFVVNGVRAIVFYLWIRVSSLPLVVQSILVDLPGLLFFTTYTLLILFWADIYHQARSITAERFRTVFVAINVCVYVIQLILWIVSLWIPKVAEKVLSTILFSAISLAAAIGFLLYGGRLYCMLRRFPVESKGREKKIREVGAVTGICSICFVIRSVFVAFSAISKSNSLDVTDHPILNAIYYGAVEILPSVLVLFTLRKLPPKRPQPLLHFALDAGSP</sequence>
<evidence type="ECO:0000256" key="1">
    <source>
        <dbReference type="ARBA" id="ARBA00004128"/>
    </source>
</evidence>
<dbReference type="OrthoDB" id="19798at2759"/>